<gene>
    <name evidence="2" type="ORF">NE237_002387</name>
</gene>
<dbReference type="SMART" id="SM00256">
    <property type="entry name" value="FBOX"/>
    <property type="match status" value="1"/>
</dbReference>
<protein>
    <recommendedName>
        <fullName evidence="1">F-box domain-containing protein</fullName>
    </recommendedName>
</protein>
<reference evidence="2" key="1">
    <citation type="journal article" date="2023" name="Plant J.">
        <title>The genome of the king protea, Protea cynaroides.</title>
        <authorList>
            <person name="Chang J."/>
            <person name="Duong T.A."/>
            <person name="Schoeman C."/>
            <person name="Ma X."/>
            <person name="Roodt D."/>
            <person name="Barker N."/>
            <person name="Li Z."/>
            <person name="Van de Peer Y."/>
            <person name="Mizrachi E."/>
        </authorList>
    </citation>
    <scope>NUCLEOTIDE SEQUENCE</scope>
    <source>
        <tissue evidence="2">Young leaves</tissue>
    </source>
</reference>
<dbReference type="Proteomes" id="UP001141806">
    <property type="component" value="Unassembled WGS sequence"/>
</dbReference>
<dbReference type="Pfam" id="PF00646">
    <property type="entry name" value="F-box"/>
    <property type="match status" value="1"/>
</dbReference>
<proteinExistence type="predicted"/>
<dbReference type="SUPFAM" id="SSF50965">
    <property type="entry name" value="Galactose oxidase, central domain"/>
    <property type="match status" value="1"/>
</dbReference>
<dbReference type="PANTHER" id="PTHR33127">
    <property type="entry name" value="TRANSMEMBRANE PROTEIN"/>
    <property type="match status" value="1"/>
</dbReference>
<evidence type="ECO:0000313" key="2">
    <source>
        <dbReference type="EMBL" id="KAJ4977281.1"/>
    </source>
</evidence>
<dbReference type="InterPro" id="IPR005174">
    <property type="entry name" value="KIB1-4_b-propeller"/>
</dbReference>
<feature type="domain" description="F-box" evidence="1">
    <location>
        <begin position="25"/>
        <end position="65"/>
    </location>
</feature>
<dbReference type="InterPro" id="IPR036047">
    <property type="entry name" value="F-box-like_dom_sf"/>
</dbReference>
<dbReference type="OrthoDB" id="1863935at2759"/>
<dbReference type="InterPro" id="IPR001810">
    <property type="entry name" value="F-box_dom"/>
</dbReference>
<dbReference type="SUPFAM" id="SSF81383">
    <property type="entry name" value="F-box domain"/>
    <property type="match status" value="1"/>
</dbReference>
<dbReference type="Gene3D" id="1.20.1280.50">
    <property type="match status" value="1"/>
</dbReference>
<name>A0A9Q0KVT9_9MAGN</name>
<keyword evidence="3" id="KW-1185">Reference proteome</keyword>
<evidence type="ECO:0000313" key="3">
    <source>
        <dbReference type="Proteomes" id="UP001141806"/>
    </source>
</evidence>
<evidence type="ECO:0000259" key="1">
    <source>
        <dbReference type="SMART" id="SM00256"/>
    </source>
</evidence>
<sequence length="369" mass="42406">MAGRKTTRKIYKPVRVDELRPWSDLHRDLLELIVSRLCIEDVVRLSFVCKTWQYVARSLDVINQSPWLLFSFPFKDGKSKFFDPSQSKFYFGELPELRYLYIDCSKDGWLVLSCSTDCMYLFNPFTKSKINLPCCRSFPSPSMSVALSCGATSPDCVVFAIENVDEFRGVSIGICHPGDAQWRTVKYQNTDRALFCCGPGPVFCNGLFYCLSEWHDNLVGVFDPQNHTWSILRVPLLNLPLPRSDEGRVKHLVECKGELLLVSVSYPDKPFIFKLDLSKMKWIEMESLNGVTLFVSSHSSLSTTDVPRILRNSVYFTKHPRCYGKSSYLYSLDDCRYHPSKQRHVTPSVKATIVWIEPPKMSHLLFKSL</sequence>
<dbReference type="Pfam" id="PF03478">
    <property type="entry name" value="Beta-prop_KIB1-4"/>
    <property type="match status" value="1"/>
</dbReference>
<accession>A0A9Q0KVT9</accession>
<dbReference type="EMBL" id="JAMYWD010000003">
    <property type="protein sequence ID" value="KAJ4977281.1"/>
    <property type="molecule type" value="Genomic_DNA"/>
</dbReference>
<comment type="caution">
    <text evidence="2">The sequence shown here is derived from an EMBL/GenBank/DDBJ whole genome shotgun (WGS) entry which is preliminary data.</text>
</comment>
<dbReference type="InterPro" id="IPR011043">
    <property type="entry name" value="Gal_Oxase/kelch_b-propeller"/>
</dbReference>
<dbReference type="CDD" id="cd09917">
    <property type="entry name" value="F-box_SF"/>
    <property type="match status" value="1"/>
</dbReference>
<dbReference type="AlphaFoldDB" id="A0A9Q0KVT9"/>
<dbReference type="PANTHER" id="PTHR33127:SF5">
    <property type="entry name" value="TRANSMEMBRANE PROTEIN"/>
    <property type="match status" value="1"/>
</dbReference>
<organism evidence="2 3">
    <name type="scientific">Protea cynaroides</name>
    <dbReference type="NCBI Taxonomy" id="273540"/>
    <lineage>
        <taxon>Eukaryota</taxon>
        <taxon>Viridiplantae</taxon>
        <taxon>Streptophyta</taxon>
        <taxon>Embryophyta</taxon>
        <taxon>Tracheophyta</taxon>
        <taxon>Spermatophyta</taxon>
        <taxon>Magnoliopsida</taxon>
        <taxon>Proteales</taxon>
        <taxon>Proteaceae</taxon>
        <taxon>Protea</taxon>
    </lineage>
</organism>